<evidence type="ECO:0000259" key="2">
    <source>
        <dbReference type="PROSITE" id="PS50222"/>
    </source>
</evidence>
<proteinExistence type="predicted"/>
<dbReference type="SUPFAM" id="SSF47473">
    <property type="entry name" value="EF-hand"/>
    <property type="match status" value="1"/>
</dbReference>
<dbReference type="InterPro" id="IPR018247">
    <property type="entry name" value="EF_Hand_1_Ca_BS"/>
</dbReference>
<reference evidence="3 4" key="1">
    <citation type="journal article" date="2018" name="Front. Plant Sci.">
        <title>Red Clover (Trifolium pratense) and Zigzag Clover (T. medium) - A Picture of Genomic Similarities and Differences.</title>
        <authorList>
            <person name="Dluhosova J."/>
            <person name="Istvanek J."/>
            <person name="Nedelnik J."/>
            <person name="Repkova J."/>
        </authorList>
    </citation>
    <scope>NUCLEOTIDE SEQUENCE [LARGE SCALE GENOMIC DNA]</scope>
    <source>
        <strain evidence="4">cv. 10/8</strain>
        <tissue evidence="3">Leaf</tissue>
    </source>
</reference>
<evidence type="ECO:0000313" key="3">
    <source>
        <dbReference type="EMBL" id="MCI37651.1"/>
    </source>
</evidence>
<dbReference type="EMBL" id="LXQA010246909">
    <property type="protein sequence ID" value="MCI37651.1"/>
    <property type="molecule type" value="Genomic_DNA"/>
</dbReference>
<keyword evidence="1" id="KW-0106">Calcium</keyword>
<accession>A0A392RLY6</accession>
<feature type="domain" description="EF-hand" evidence="2">
    <location>
        <begin position="25"/>
        <end position="48"/>
    </location>
</feature>
<dbReference type="GO" id="GO:0005509">
    <property type="term" value="F:calcium ion binding"/>
    <property type="evidence" value="ECO:0007669"/>
    <property type="project" value="InterPro"/>
</dbReference>
<dbReference type="PROSITE" id="PS00018">
    <property type="entry name" value="EF_HAND_1"/>
    <property type="match status" value="1"/>
</dbReference>
<keyword evidence="4" id="KW-1185">Reference proteome</keyword>
<dbReference type="Proteomes" id="UP000265520">
    <property type="component" value="Unassembled WGS sequence"/>
</dbReference>
<dbReference type="PROSITE" id="PS50222">
    <property type="entry name" value="EF_HAND_2"/>
    <property type="match status" value="1"/>
</dbReference>
<dbReference type="InterPro" id="IPR011992">
    <property type="entry name" value="EF-hand-dom_pair"/>
</dbReference>
<evidence type="ECO:0000313" key="4">
    <source>
        <dbReference type="Proteomes" id="UP000265520"/>
    </source>
</evidence>
<sequence>VRNVSSDGKRVMTLQQIKQWLKTSLDTNSDGRISKGELQEALRITGGLFASWK</sequence>
<protein>
    <submittedName>
        <fullName evidence="3">Putative calcium-binding protein CML44-like</fullName>
    </submittedName>
</protein>
<organism evidence="3 4">
    <name type="scientific">Trifolium medium</name>
    <dbReference type="NCBI Taxonomy" id="97028"/>
    <lineage>
        <taxon>Eukaryota</taxon>
        <taxon>Viridiplantae</taxon>
        <taxon>Streptophyta</taxon>
        <taxon>Embryophyta</taxon>
        <taxon>Tracheophyta</taxon>
        <taxon>Spermatophyta</taxon>
        <taxon>Magnoliopsida</taxon>
        <taxon>eudicotyledons</taxon>
        <taxon>Gunneridae</taxon>
        <taxon>Pentapetalae</taxon>
        <taxon>rosids</taxon>
        <taxon>fabids</taxon>
        <taxon>Fabales</taxon>
        <taxon>Fabaceae</taxon>
        <taxon>Papilionoideae</taxon>
        <taxon>50 kb inversion clade</taxon>
        <taxon>NPAAA clade</taxon>
        <taxon>Hologalegina</taxon>
        <taxon>IRL clade</taxon>
        <taxon>Trifolieae</taxon>
        <taxon>Trifolium</taxon>
    </lineage>
</organism>
<evidence type="ECO:0000256" key="1">
    <source>
        <dbReference type="ARBA" id="ARBA00022837"/>
    </source>
</evidence>
<dbReference type="InterPro" id="IPR002048">
    <property type="entry name" value="EF_hand_dom"/>
</dbReference>
<dbReference type="AlphaFoldDB" id="A0A392RLY6"/>
<comment type="caution">
    <text evidence="3">The sequence shown here is derived from an EMBL/GenBank/DDBJ whole genome shotgun (WGS) entry which is preliminary data.</text>
</comment>
<feature type="non-terminal residue" evidence="3">
    <location>
        <position position="1"/>
    </location>
</feature>
<name>A0A392RLY6_9FABA</name>